<comment type="caution">
    <text evidence="2">The sequence shown here is derived from an EMBL/GenBank/DDBJ whole genome shotgun (WGS) entry which is preliminary data.</text>
</comment>
<organism evidence="2 3">
    <name type="scientific">Liparis tanakae</name>
    <name type="common">Tanaka's snailfish</name>
    <dbReference type="NCBI Taxonomy" id="230148"/>
    <lineage>
        <taxon>Eukaryota</taxon>
        <taxon>Metazoa</taxon>
        <taxon>Chordata</taxon>
        <taxon>Craniata</taxon>
        <taxon>Vertebrata</taxon>
        <taxon>Euteleostomi</taxon>
        <taxon>Actinopterygii</taxon>
        <taxon>Neopterygii</taxon>
        <taxon>Teleostei</taxon>
        <taxon>Neoteleostei</taxon>
        <taxon>Acanthomorphata</taxon>
        <taxon>Eupercaria</taxon>
        <taxon>Perciformes</taxon>
        <taxon>Cottioidei</taxon>
        <taxon>Cottales</taxon>
        <taxon>Liparidae</taxon>
        <taxon>Liparis</taxon>
    </lineage>
</organism>
<keyword evidence="3" id="KW-1185">Reference proteome</keyword>
<dbReference type="Proteomes" id="UP000314294">
    <property type="component" value="Unassembled WGS sequence"/>
</dbReference>
<dbReference type="AlphaFoldDB" id="A0A4Z2E6M0"/>
<feature type="compositionally biased region" description="Low complexity" evidence="1">
    <location>
        <begin position="45"/>
        <end position="55"/>
    </location>
</feature>
<name>A0A4Z2E6M0_9TELE</name>
<reference evidence="2 3" key="1">
    <citation type="submission" date="2019-03" db="EMBL/GenBank/DDBJ databases">
        <title>First draft genome of Liparis tanakae, snailfish: a comprehensive survey of snailfish specific genes.</title>
        <authorList>
            <person name="Kim W."/>
            <person name="Song I."/>
            <person name="Jeong J.-H."/>
            <person name="Kim D."/>
            <person name="Kim S."/>
            <person name="Ryu S."/>
            <person name="Song J.Y."/>
            <person name="Lee S.K."/>
        </authorList>
    </citation>
    <scope>NUCLEOTIDE SEQUENCE [LARGE SCALE GENOMIC DNA]</scope>
    <source>
        <tissue evidence="2">Muscle</tissue>
    </source>
</reference>
<protein>
    <submittedName>
        <fullName evidence="2">Uncharacterized protein</fullName>
    </submittedName>
</protein>
<proteinExistence type="predicted"/>
<evidence type="ECO:0000256" key="1">
    <source>
        <dbReference type="SAM" id="MobiDB-lite"/>
    </source>
</evidence>
<feature type="region of interest" description="Disordered" evidence="1">
    <location>
        <begin position="35"/>
        <end position="97"/>
    </location>
</feature>
<evidence type="ECO:0000313" key="2">
    <source>
        <dbReference type="EMBL" id="TNN24401.1"/>
    </source>
</evidence>
<evidence type="ECO:0000313" key="3">
    <source>
        <dbReference type="Proteomes" id="UP000314294"/>
    </source>
</evidence>
<dbReference type="EMBL" id="SRLO01015484">
    <property type="protein sequence ID" value="TNN24401.1"/>
    <property type="molecule type" value="Genomic_DNA"/>
</dbReference>
<sequence length="97" mass="11045">MKHRLLYSTTFFLFKLQPFFTLKARRTYVVVSKSQINVTPPPSLRPQSSSSSPGPMKGPTVAARLKHLQQGSLEKPRARKQKEEHPKAAGQQQVFHF</sequence>
<gene>
    <name evidence="2" type="ORF">EYF80_065474</name>
</gene>
<accession>A0A4Z2E6M0</accession>